<dbReference type="HOGENOM" id="CLU_1421582_0_0_1"/>
<gene>
    <name evidence="1" type="ORF">HYDPIDRAFT_120511</name>
</gene>
<reference evidence="1 2" key="1">
    <citation type="submission" date="2014-04" db="EMBL/GenBank/DDBJ databases">
        <title>Evolutionary Origins and Diversification of the Mycorrhizal Mutualists.</title>
        <authorList>
            <consortium name="DOE Joint Genome Institute"/>
            <consortium name="Mycorrhizal Genomics Consortium"/>
            <person name="Kohler A."/>
            <person name="Kuo A."/>
            <person name="Nagy L.G."/>
            <person name="Floudas D."/>
            <person name="Copeland A."/>
            <person name="Barry K.W."/>
            <person name="Cichocki N."/>
            <person name="Veneault-Fourrey C."/>
            <person name="LaButti K."/>
            <person name="Lindquist E.A."/>
            <person name="Lipzen A."/>
            <person name="Lundell T."/>
            <person name="Morin E."/>
            <person name="Murat C."/>
            <person name="Riley R."/>
            <person name="Ohm R."/>
            <person name="Sun H."/>
            <person name="Tunlid A."/>
            <person name="Henrissat B."/>
            <person name="Grigoriev I.V."/>
            <person name="Hibbett D.S."/>
            <person name="Martin F."/>
        </authorList>
    </citation>
    <scope>NUCLEOTIDE SEQUENCE [LARGE SCALE GENOMIC DNA]</scope>
    <source>
        <strain evidence="1 2">MD-312</strain>
    </source>
</reference>
<protein>
    <submittedName>
        <fullName evidence="1">Uncharacterized protein</fullName>
    </submittedName>
</protein>
<sequence>MEWTVNTILVRAIIYPPREIVPEGEVTTLVLQPLGFYNLAHRKVRERGMHTKQTLVVSPSNLHAPACIYTKRYLWRLRTPKKGGLLVLWWQRPPVVLTLPVAGWASGGACTKQLASLEAVLWRVLLDDARKPFVKSAEKHGSIVSRFEFILRSTPVNTVSLVPVAAPLREPIARQNLKGDLLNVEMDRPFG</sequence>
<organism evidence="1 2">
    <name type="scientific">Hydnomerulius pinastri MD-312</name>
    <dbReference type="NCBI Taxonomy" id="994086"/>
    <lineage>
        <taxon>Eukaryota</taxon>
        <taxon>Fungi</taxon>
        <taxon>Dikarya</taxon>
        <taxon>Basidiomycota</taxon>
        <taxon>Agaricomycotina</taxon>
        <taxon>Agaricomycetes</taxon>
        <taxon>Agaricomycetidae</taxon>
        <taxon>Boletales</taxon>
        <taxon>Boletales incertae sedis</taxon>
        <taxon>Leucogyrophana</taxon>
    </lineage>
</organism>
<evidence type="ECO:0000313" key="1">
    <source>
        <dbReference type="EMBL" id="KIJ57615.1"/>
    </source>
</evidence>
<proteinExistence type="predicted"/>
<name>A0A0C9VJL0_9AGAM</name>
<dbReference type="EMBL" id="KN840225">
    <property type="protein sequence ID" value="KIJ57615.1"/>
    <property type="molecule type" value="Genomic_DNA"/>
</dbReference>
<keyword evidence="2" id="KW-1185">Reference proteome</keyword>
<accession>A0A0C9VJL0</accession>
<dbReference type="Proteomes" id="UP000053820">
    <property type="component" value="Unassembled WGS sequence"/>
</dbReference>
<dbReference type="AlphaFoldDB" id="A0A0C9VJL0"/>
<evidence type="ECO:0000313" key="2">
    <source>
        <dbReference type="Proteomes" id="UP000053820"/>
    </source>
</evidence>